<dbReference type="RefSeq" id="WP_109657931.1">
    <property type="nucleotide sequence ID" value="NZ_CP029145.1"/>
</dbReference>
<dbReference type="Proteomes" id="UP000245999">
    <property type="component" value="Chromosome"/>
</dbReference>
<dbReference type="SUPFAM" id="SSF53448">
    <property type="entry name" value="Nucleotide-diphospho-sugar transferases"/>
    <property type="match status" value="1"/>
</dbReference>
<name>A0A2Z3H1N2_9BACT</name>
<dbReference type="EMBL" id="CP029145">
    <property type="protein sequence ID" value="AWM34910.1"/>
    <property type="molecule type" value="Genomic_DNA"/>
</dbReference>
<dbReference type="InterPro" id="IPR029044">
    <property type="entry name" value="Nucleotide-diphossugar_trans"/>
</dbReference>
<reference evidence="3" key="1">
    <citation type="submission" date="2018-04" db="EMBL/GenBank/DDBJ databases">
        <title>Complete genome of Antarctic heterotrophic bacterium Hymenobacter nivis.</title>
        <authorList>
            <person name="Terashima M."/>
        </authorList>
    </citation>
    <scope>NUCLEOTIDE SEQUENCE [LARGE SCALE GENOMIC DNA]</scope>
    <source>
        <strain evidence="3">NBRC 111535</strain>
    </source>
</reference>
<evidence type="ECO:0000313" key="2">
    <source>
        <dbReference type="EMBL" id="AWM34910.1"/>
    </source>
</evidence>
<evidence type="ECO:0000313" key="3">
    <source>
        <dbReference type="Proteomes" id="UP000245999"/>
    </source>
</evidence>
<accession>A0A2Z3H1N2</accession>
<organism evidence="2 3">
    <name type="scientific">Hymenobacter nivis</name>
    <dbReference type="NCBI Taxonomy" id="1850093"/>
    <lineage>
        <taxon>Bacteria</taxon>
        <taxon>Pseudomonadati</taxon>
        <taxon>Bacteroidota</taxon>
        <taxon>Cytophagia</taxon>
        <taxon>Cytophagales</taxon>
        <taxon>Hymenobacteraceae</taxon>
        <taxon>Hymenobacter</taxon>
    </lineage>
</organism>
<evidence type="ECO:0000259" key="1">
    <source>
        <dbReference type="Pfam" id="PF13712"/>
    </source>
</evidence>
<dbReference type="Pfam" id="PF13712">
    <property type="entry name" value="Glyco_tranf_2_5"/>
    <property type="match status" value="1"/>
</dbReference>
<dbReference type="KEGG" id="hnv:DDQ68_20305"/>
<dbReference type="AlphaFoldDB" id="A0A2Z3H1N2"/>
<feature type="domain" description="Streptomycin biosynthesis protein StrF" evidence="1">
    <location>
        <begin position="4"/>
        <end position="180"/>
    </location>
</feature>
<keyword evidence="3" id="KW-1185">Reference proteome</keyword>
<dbReference type="InterPro" id="IPR059123">
    <property type="entry name" value="StrF_dom"/>
</dbReference>
<dbReference type="OrthoDB" id="7851643at2"/>
<proteinExistence type="predicted"/>
<dbReference type="Gene3D" id="3.90.550.10">
    <property type="entry name" value="Spore Coat Polysaccharide Biosynthesis Protein SpsA, Chain A"/>
    <property type="match status" value="1"/>
</dbReference>
<sequence length="285" mass="32342">MLSIIICSRDPETLAKVSQSIADTVGVPYEIIAIDNSTKKYGICEAYNLGAAQAKYETLCFMHEDIRFHTDSWGSVVVEILRDATIGVLGVAGGTFQPKAPTGWGADSAASIYMNITHTVNGEAPKLDRINPTDAVLVDVAAVDGVWLCVRKSVWQESPFDAVAFPGFHFYDVDFCTRIFLKYRICVTFNVMIEHFSKGSYDDKWYKEALSFYKKRRQYLPFGVKELSDQEKERISLKELIYFTCGFIDRKISKADSVYLVHDCLARSSYKRESWWLIKKLLTGR</sequence>
<gene>
    <name evidence="2" type="ORF">DDQ68_20305</name>
</gene>
<protein>
    <recommendedName>
        <fullName evidence="1">Streptomycin biosynthesis protein StrF domain-containing protein</fullName>
    </recommendedName>
</protein>